<feature type="compositionally biased region" description="Polar residues" evidence="1">
    <location>
        <begin position="23"/>
        <end position="32"/>
    </location>
</feature>
<dbReference type="HOGENOM" id="CLU_2454622_0_0_1"/>
<feature type="compositionally biased region" description="Polar residues" evidence="1">
    <location>
        <begin position="1"/>
        <end position="14"/>
    </location>
</feature>
<dbReference type="AlphaFoldDB" id="H1VDZ3"/>
<reference evidence="3" key="1">
    <citation type="journal article" date="2012" name="Nat. Genet.">
        <title>Lifestyle transitions in plant pathogenic Colletotrichum fungi deciphered by genome and transcriptome analyses.</title>
        <authorList>
            <person name="O'Connell R.J."/>
            <person name="Thon M.R."/>
            <person name="Hacquard S."/>
            <person name="Amyotte S.G."/>
            <person name="Kleemann J."/>
            <person name="Torres M.F."/>
            <person name="Damm U."/>
            <person name="Buiate E.A."/>
            <person name="Epstein L."/>
            <person name="Alkan N."/>
            <person name="Altmueller J."/>
            <person name="Alvarado-Balderrama L."/>
            <person name="Bauser C.A."/>
            <person name="Becker C."/>
            <person name="Birren B.W."/>
            <person name="Chen Z."/>
            <person name="Choi J."/>
            <person name="Crouch J.A."/>
            <person name="Duvick J.P."/>
            <person name="Farman M.A."/>
            <person name="Gan P."/>
            <person name="Heiman D."/>
            <person name="Henrissat B."/>
            <person name="Howard R.J."/>
            <person name="Kabbage M."/>
            <person name="Koch C."/>
            <person name="Kracher B."/>
            <person name="Kubo Y."/>
            <person name="Law A.D."/>
            <person name="Lebrun M.-H."/>
            <person name="Lee Y.-H."/>
            <person name="Miyara I."/>
            <person name="Moore N."/>
            <person name="Neumann U."/>
            <person name="Nordstroem K."/>
            <person name="Panaccione D.G."/>
            <person name="Panstruga R."/>
            <person name="Place M."/>
            <person name="Proctor R.H."/>
            <person name="Prusky D."/>
            <person name="Rech G."/>
            <person name="Reinhardt R."/>
            <person name="Rollins J.A."/>
            <person name="Rounsley S."/>
            <person name="Schardl C.L."/>
            <person name="Schwartz D.C."/>
            <person name="Shenoy N."/>
            <person name="Shirasu K."/>
            <person name="Sikhakolli U.R."/>
            <person name="Stueber K."/>
            <person name="Sukno S.A."/>
            <person name="Sweigard J.A."/>
            <person name="Takano Y."/>
            <person name="Takahara H."/>
            <person name="Trail F."/>
            <person name="van der Does H.C."/>
            <person name="Voll L.M."/>
            <person name="Will I."/>
            <person name="Young S."/>
            <person name="Zeng Q."/>
            <person name="Zhang J."/>
            <person name="Zhou S."/>
            <person name="Dickman M.B."/>
            <person name="Schulze-Lefert P."/>
            <person name="Ver Loren van Themaat E."/>
            <person name="Ma L.-J."/>
            <person name="Vaillancourt L.J."/>
        </authorList>
    </citation>
    <scope>NUCLEOTIDE SEQUENCE [LARGE SCALE GENOMIC DNA]</scope>
    <source>
        <strain evidence="3">IMI 349063</strain>
    </source>
</reference>
<dbReference type="Proteomes" id="UP000007174">
    <property type="component" value="Unassembled WGS sequence"/>
</dbReference>
<name>H1VDZ3_COLHI</name>
<sequence length="89" mass="10135">MRMSTQNRDSNQVRSRSRPHSNLEPSATSSTTRFRWHSNGLYIRIPSQLQSVEGVPRQKLSGTILSAGLFELVKFITKLTRSDGFFFCS</sequence>
<evidence type="ECO:0000256" key="1">
    <source>
        <dbReference type="SAM" id="MobiDB-lite"/>
    </source>
</evidence>
<feature type="region of interest" description="Disordered" evidence="1">
    <location>
        <begin position="1"/>
        <end position="32"/>
    </location>
</feature>
<accession>H1VDZ3</accession>
<gene>
    <name evidence="2" type="ORF">CH063_09534</name>
</gene>
<organism evidence="2 3">
    <name type="scientific">Colletotrichum higginsianum (strain IMI 349063)</name>
    <name type="common">Crucifer anthracnose fungus</name>
    <dbReference type="NCBI Taxonomy" id="759273"/>
    <lineage>
        <taxon>Eukaryota</taxon>
        <taxon>Fungi</taxon>
        <taxon>Dikarya</taxon>
        <taxon>Ascomycota</taxon>
        <taxon>Pezizomycotina</taxon>
        <taxon>Sordariomycetes</taxon>
        <taxon>Hypocreomycetidae</taxon>
        <taxon>Glomerellales</taxon>
        <taxon>Glomerellaceae</taxon>
        <taxon>Colletotrichum</taxon>
        <taxon>Colletotrichum destructivum species complex</taxon>
    </lineage>
</organism>
<dbReference type="EMBL" id="CACQ02002980">
    <property type="protein sequence ID" value="CCF38446.1"/>
    <property type="molecule type" value="Genomic_DNA"/>
</dbReference>
<evidence type="ECO:0000313" key="2">
    <source>
        <dbReference type="EMBL" id="CCF38446.1"/>
    </source>
</evidence>
<protein>
    <submittedName>
        <fullName evidence="2">Uncharacterized protein</fullName>
    </submittedName>
</protein>
<proteinExistence type="predicted"/>
<evidence type="ECO:0000313" key="3">
    <source>
        <dbReference type="Proteomes" id="UP000007174"/>
    </source>
</evidence>